<dbReference type="AlphaFoldDB" id="A0AAW8TX98"/>
<sequence length="62" mass="7902">MKKRQRKKQAYKQYIRDIFEGYEKMVANQDVDRLEFRYLKEETVIYRDQEQQIHFLTRDQQQ</sequence>
<protein>
    <submittedName>
        <fullName evidence="1">Uncharacterized protein</fullName>
    </submittedName>
</protein>
<comment type="caution">
    <text evidence="1">The sequence shown here is derived from an EMBL/GenBank/DDBJ whole genome shotgun (WGS) entry which is preliminary data.</text>
</comment>
<evidence type="ECO:0000313" key="2">
    <source>
        <dbReference type="Proteomes" id="UP001256711"/>
    </source>
</evidence>
<organism evidence="1 2">
    <name type="scientific">Enterococcus asini</name>
    <dbReference type="NCBI Taxonomy" id="57732"/>
    <lineage>
        <taxon>Bacteria</taxon>
        <taxon>Bacillati</taxon>
        <taxon>Bacillota</taxon>
        <taxon>Bacilli</taxon>
        <taxon>Lactobacillales</taxon>
        <taxon>Enterococcaceae</taxon>
        <taxon>Enterococcus</taxon>
    </lineage>
</organism>
<accession>A0AAW8TX98</accession>
<name>A0AAW8TX98_9ENTE</name>
<reference evidence="1" key="1">
    <citation type="submission" date="2023-03" db="EMBL/GenBank/DDBJ databases">
        <authorList>
            <person name="Shen W."/>
            <person name="Cai J."/>
        </authorList>
    </citation>
    <scope>NUCLEOTIDE SEQUENCE</scope>
    <source>
        <strain evidence="1">B226-2</strain>
    </source>
</reference>
<evidence type="ECO:0000313" key="1">
    <source>
        <dbReference type="EMBL" id="MDT2809542.1"/>
    </source>
</evidence>
<proteinExistence type="predicted"/>
<dbReference type="RefSeq" id="WP_118341115.1">
    <property type="nucleotide sequence ID" value="NZ_CABJBY010000010.1"/>
</dbReference>
<dbReference type="EMBL" id="JARQBJ010000001">
    <property type="protein sequence ID" value="MDT2809542.1"/>
    <property type="molecule type" value="Genomic_DNA"/>
</dbReference>
<dbReference type="Proteomes" id="UP001256711">
    <property type="component" value="Unassembled WGS sequence"/>
</dbReference>
<gene>
    <name evidence="1" type="ORF">P7H43_03395</name>
</gene>